<evidence type="ECO:0000313" key="3">
    <source>
        <dbReference type="EMBL" id="CAB3788177.1"/>
    </source>
</evidence>
<name>A0A6J5FWD1_9BURK</name>
<dbReference type="EC" id="3.1.1.-" evidence="3"/>
<feature type="domain" description="Alpha/beta hydrolase fold-3" evidence="2">
    <location>
        <begin position="88"/>
        <end position="283"/>
    </location>
</feature>
<dbReference type="InterPro" id="IPR013094">
    <property type="entry name" value="AB_hydrolase_3"/>
</dbReference>
<sequence length="328" mass="35096">MRAVQEPLGNLSGETREHFARIGPVWGSDINAHRDFVVQAYTPLVAAASAADPACEIERDLAYGSHERQRLDVFVQPETRAKGGADVVLFVHGGAFVRGRKSVNGFIYDNVPRWFARQGCVAINVEYRLAPEAPYPAGAEDVAAALAWAREHVARFGGDARRIFLVGHSAGGAHVAAALGDPLLVPLSAAPFASPLDASPAPPAGAVLISARLVADVLPDNPNAPGVRAYFGADEAQYAQRSPLAHAERIDVPLMVVVAEFENPYLDAYGAAFFARVAEARQRAASAGERTQPLRFMQMARHNHTSVVAHFDSGETLLGDAILAFFRA</sequence>
<evidence type="ECO:0000313" key="4">
    <source>
        <dbReference type="Proteomes" id="UP000494119"/>
    </source>
</evidence>
<dbReference type="AlphaFoldDB" id="A0A6J5FWD1"/>
<dbReference type="PROSITE" id="PS00122">
    <property type="entry name" value="CARBOXYLESTERASE_B_1"/>
    <property type="match status" value="1"/>
</dbReference>
<evidence type="ECO:0000256" key="1">
    <source>
        <dbReference type="ARBA" id="ARBA00022801"/>
    </source>
</evidence>
<dbReference type="Proteomes" id="UP000494119">
    <property type="component" value="Unassembled WGS sequence"/>
</dbReference>
<dbReference type="PANTHER" id="PTHR48081">
    <property type="entry name" value="AB HYDROLASE SUPERFAMILY PROTEIN C4A8.06C"/>
    <property type="match status" value="1"/>
</dbReference>
<gene>
    <name evidence="3" type="primary">aes_2</name>
    <name evidence="3" type="ORF">LMG28688_02633</name>
</gene>
<evidence type="ECO:0000259" key="2">
    <source>
        <dbReference type="Pfam" id="PF07859"/>
    </source>
</evidence>
<accession>A0A6J5FWD1</accession>
<keyword evidence="1 3" id="KW-0378">Hydrolase</keyword>
<reference evidence="3 4" key="1">
    <citation type="submission" date="2020-04" db="EMBL/GenBank/DDBJ databases">
        <authorList>
            <person name="De Canck E."/>
        </authorList>
    </citation>
    <scope>NUCLEOTIDE SEQUENCE [LARGE SCALE GENOMIC DNA]</scope>
    <source>
        <strain evidence="3 4">LMG 28688</strain>
    </source>
</reference>
<protein>
    <submittedName>
        <fullName evidence="3">Acetyl esterase</fullName>
        <ecNumber evidence="3">3.1.1.-</ecNumber>
    </submittedName>
</protein>
<keyword evidence="4" id="KW-1185">Reference proteome</keyword>
<dbReference type="InterPro" id="IPR029058">
    <property type="entry name" value="AB_hydrolase_fold"/>
</dbReference>
<proteinExistence type="predicted"/>
<dbReference type="SUPFAM" id="SSF53474">
    <property type="entry name" value="alpha/beta-Hydrolases"/>
    <property type="match status" value="1"/>
</dbReference>
<dbReference type="Gene3D" id="3.40.50.1820">
    <property type="entry name" value="alpha/beta hydrolase"/>
    <property type="match status" value="1"/>
</dbReference>
<dbReference type="RefSeq" id="WP_129563567.1">
    <property type="nucleotide sequence ID" value="NZ_CADIKL010000011.1"/>
</dbReference>
<dbReference type="GO" id="GO:0016787">
    <property type="term" value="F:hydrolase activity"/>
    <property type="evidence" value="ECO:0007669"/>
    <property type="project" value="UniProtKB-KW"/>
</dbReference>
<dbReference type="EMBL" id="CADIKL010000011">
    <property type="protein sequence ID" value="CAB3788177.1"/>
    <property type="molecule type" value="Genomic_DNA"/>
</dbReference>
<dbReference type="InterPro" id="IPR050300">
    <property type="entry name" value="GDXG_lipolytic_enzyme"/>
</dbReference>
<dbReference type="Pfam" id="PF07859">
    <property type="entry name" value="Abhydrolase_3"/>
    <property type="match status" value="1"/>
</dbReference>
<organism evidence="3 4">
    <name type="scientific">Paraburkholderia caffeinitolerans</name>
    <dbReference type="NCBI Taxonomy" id="1723730"/>
    <lineage>
        <taxon>Bacteria</taxon>
        <taxon>Pseudomonadati</taxon>
        <taxon>Pseudomonadota</taxon>
        <taxon>Betaproteobacteria</taxon>
        <taxon>Burkholderiales</taxon>
        <taxon>Burkholderiaceae</taxon>
        <taxon>Paraburkholderia</taxon>
    </lineage>
</organism>
<dbReference type="InterPro" id="IPR019826">
    <property type="entry name" value="Carboxylesterase_B_AS"/>
</dbReference>